<dbReference type="Proteomes" id="UP000593579">
    <property type="component" value="Unassembled WGS sequence"/>
</dbReference>
<organism evidence="1 2">
    <name type="scientific">Gossypium gossypioides</name>
    <name type="common">Mexican cotton</name>
    <name type="synonym">Selera gossypioides</name>
    <dbReference type="NCBI Taxonomy" id="34282"/>
    <lineage>
        <taxon>Eukaryota</taxon>
        <taxon>Viridiplantae</taxon>
        <taxon>Streptophyta</taxon>
        <taxon>Embryophyta</taxon>
        <taxon>Tracheophyta</taxon>
        <taxon>Spermatophyta</taxon>
        <taxon>Magnoliopsida</taxon>
        <taxon>eudicotyledons</taxon>
        <taxon>Gunneridae</taxon>
        <taxon>Pentapetalae</taxon>
        <taxon>rosids</taxon>
        <taxon>malvids</taxon>
        <taxon>Malvales</taxon>
        <taxon>Malvaceae</taxon>
        <taxon>Malvoideae</taxon>
        <taxon>Gossypium</taxon>
    </lineage>
</organism>
<evidence type="ECO:0000313" key="1">
    <source>
        <dbReference type="EMBL" id="MBA0754797.1"/>
    </source>
</evidence>
<accession>A0A7J9D255</accession>
<keyword evidence="2" id="KW-1185">Reference proteome</keyword>
<gene>
    <name evidence="1" type="ORF">Gogos_021843</name>
</gene>
<comment type="caution">
    <text evidence="1">The sequence shown here is derived from an EMBL/GenBank/DDBJ whole genome shotgun (WGS) entry which is preliminary data.</text>
</comment>
<evidence type="ECO:0000313" key="2">
    <source>
        <dbReference type="Proteomes" id="UP000593579"/>
    </source>
</evidence>
<protein>
    <submittedName>
        <fullName evidence="1">Uncharacterized protein</fullName>
    </submittedName>
</protein>
<proteinExistence type="predicted"/>
<dbReference type="EMBL" id="JABEZY010264135">
    <property type="protein sequence ID" value="MBA0754797.1"/>
    <property type="molecule type" value="Genomic_DNA"/>
</dbReference>
<dbReference type="AlphaFoldDB" id="A0A7J9D255"/>
<name>A0A7J9D255_GOSGO</name>
<reference evidence="1 2" key="1">
    <citation type="journal article" date="2019" name="Genome Biol. Evol.">
        <title>Insights into the evolution of the New World diploid cottons (Gossypium, subgenus Houzingenia) based on genome sequencing.</title>
        <authorList>
            <person name="Grover C.E."/>
            <person name="Arick M.A. 2nd"/>
            <person name="Thrash A."/>
            <person name="Conover J.L."/>
            <person name="Sanders W.S."/>
            <person name="Peterson D.G."/>
            <person name="Frelichowski J.E."/>
            <person name="Scheffler J.A."/>
            <person name="Scheffler B.E."/>
            <person name="Wendel J.F."/>
        </authorList>
    </citation>
    <scope>NUCLEOTIDE SEQUENCE [LARGE SCALE GENOMIC DNA]</scope>
    <source>
        <strain evidence="1">5</strain>
        <tissue evidence="1">Leaf</tissue>
    </source>
</reference>
<sequence length="16" mass="2058">MVQDLLRCFRWNPHQD</sequence>